<dbReference type="EMBL" id="FNPR01000003">
    <property type="protein sequence ID" value="SDY66275.1"/>
    <property type="molecule type" value="Genomic_DNA"/>
</dbReference>
<dbReference type="AlphaFoldDB" id="A0A1H3LR08"/>
<dbReference type="GeneID" id="78125032"/>
<evidence type="ECO:0000313" key="1">
    <source>
        <dbReference type="EMBL" id="SDY66275.1"/>
    </source>
</evidence>
<reference evidence="1 2" key="1">
    <citation type="submission" date="2016-10" db="EMBL/GenBank/DDBJ databases">
        <authorList>
            <person name="de Groot N.N."/>
        </authorList>
    </citation>
    <scope>NUCLEOTIDE SEQUENCE [LARGE SCALE GENOMIC DNA]</scope>
    <source>
        <strain evidence="1 2">DSM 24677</strain>
    </source>
</reference>
<gene>
    <name evidence="1" type="ORF">SAMN05444486_10374</name>
</gene>
<keyword evidence="2" id="KW-1185">Reference proteome</keyword>
<dbReference type="Proteomes" id="UP000199026">
    <property type="component" value="Unassembled WGS sequence"/>
</dbReference>
<name>A0A1H3LR08_9RHOB</name>
<organism evidence="1 2">
    <name type="scientific">Lentibacter algarum</name>
    <dbReference type="NCBI Taxonomy" id="576131"/>
    <lineage>
        <taxon>Bacteria</taxon>
        <taxon>Pseudomonadati</taxon>
        <taxon>Pseudomonadota</taxon>
        <taxon>Alphaproteobacteria</taxon>
        <taxon>Rhodobacterales</taxon>
        <taxon>Roseobacteraceae</taxon>
        <taxon>Lentibacter</taxon>
    </lineage>
</organism>
<protein>
    <submittedName>
        <fullName evidence="1">Uncharacterized protein</fullName>
    </submittedName>
</protein>
<proteinExistence type="predicted"/>
<dbReference type="OrthoDB" id="7744898at2"/>
<dbReference type="RefSeq" id="WP_143037436.1">
    <property type="nucleotide sequence ID" value="NZ_CALJFH010000019.1"/>
</dbReference>
<evidence type="ECO:0000313" key="2">
    <source>
        <dbReference type="Proteomes" id="UP000199026"/>
    </source>
</evidence>
<accession>A0A1H3LR08</accession>
<sequence>MMRRVGALLSLALVLGFVYFGLTYIFGAWERDSSDAHGEARREFMAALPESDCLVADEISDVAEEWGWETREETGFGWCVAPVGVARWLRVTVEPALPFSTADENAAFFAFDAAGCSVPWRYGSGAGTTCPD</sequence>